<feature type="compositionally biased region" description="Low complexity" evidence="1">
    <location>
        <begin position="158"/>
        <end position="169"/>
    </location>
</feature>
<name>A0A517KWW0_9PEZI</name>
<dbReference type="GO" id="GO:0034058">
    <property type="term" value="P:endosomal vesicle fusion"/>
    <property type="evidence" value="ECO:0007669"/>
    <property type="project" value="TreeGrafter"/>
</dbReference>
<dbReference type="STRING" id="50376.A0A517KWW0"/>
<accession>A0A517KWW0</accession>
<organism evidence="4 5">
    <name type="scientific">Venturia effusa</name>
    <dbReference type="NCBI Taxonomy" id="50376"/>
    <lineage>
        <taxon>Eukaryota</taxon>
        <taxon>Fungi</taxon>
        <taxon>Dikarya</taxon>
        <taxon>Ascomycota</taxon>
        <taxon>Pezizomycotina</taxon>
        <taxon>Dothideomycetes</taxon>
        <taxon>Pleosporomycetidae</taxon>
        <taxon>Venturiales</taxon>
        <taxon>Venturiaceae</taxon>
        <taxon>Venturia</taxon>
    </lineage>
</organism>
<evidence type="ECO:0000259" key="2">
    <source>
        <dbReference type="Pfam" id="PF12816"/>
    </source>
</evidence>
<dbReference type="Proteomes" id="UP000316270">
    <property type="component" value="Chromosome 1"/>
</dbReference>
<evidence type="ECO:0000313" key="4">
    <source>
        <dbReference type="EMBL" id="QDS67869.1"/>
    </source>
</evidence>
<dbReference type="Pfam" id="PF12816">
    <property type="entry name" value="TPR_Vps8"/>
    <property type="match status" value="1"/>
</dbReference>
<dbReference type="InterPro" id="IPR059070">
    <property type="entry name" value="TPR_VPS8_2"/>
</dbReference>
<evidence type="ECO:0000256" key="1">
    <source>
        <dbReference type="SAM" id="MobiDB-lite"/>
    </source>
</evidence>
<dbReference type="OrthoDB" id="289913at2759"/>
<dbReference type="InterPro" id="IPR025941">
    <property type="entry name" value="Vps8_central_dom"/>
</dbReference>
<feature type="compositionally biased region" description="Polar residues" evidence="1">
    <location>
        <begin position="170"/>
        <end position="180"/>
    </location>
</feature>
<dbReference type="GO" id="GO:0006623">
    <property type="term" value="P:protein targeting to vacuole"/>
    <property type="evidence" value="ECO:0007669"/>
    <property type="project" value="InterPro"/>
</dbReference>
<feature type="domain" description="VPS8-like TPR-like repeats" evidence="3">
    <location>
        <begin position="1273"/>
        <end position="1463"/>
    </location>
</feature>
<dbReference type="GO" id="GO:0030897">
    <property type="term" value="C:HOPS complex"/>
    <property type="evidence" value="ECO:0007669"/>
    <property type="project" value="TreeGrafter"/>
</dbReference>
<feature type="compositionally biased region" description="Polar residues" evidence="1">
    <location>
        <begin position="28"/>
        <end position="39"/>
    </location>
</feature>
<feature type="compositionally biased region" description="Polar residues" evidence="1">
    <location>
        <begin position="125"/>
        <end position="134"/>
    </location>
</feature>
<dbReference type="EMBL" id="CP042185">
    <property type="protein sequence ID" value="QDS67869.1"/>
    <property type="molecule type" value="Genomic_DNA"/>
</dbReference>
<feature type="region of interest" description="Disordered" evidence="1">
    <location>
        <begin position="1520"/>
        <end position="1558"/>
    </location>
</feature>
<evidence type="ECO:0000259" key="3">
    <source>
        <dbReference type="Pfam" id="PF25066"/>
    </source>
</evidence>
<feature type="region of interest" description="Disordered" evidence="1">
    <location>
        <begin position="1"/>
        <end position="180"/>
    </location>
</feature>
<feature type="compositionally biased region" description="Polar residues" evidence="1">
    <location>
        <begin position="53"/>
        <end position="67"/>
    </location>
</feature>
<keyword evidence="5" id="KW-1185">Reference proteome</keyword>
<dbReference type="PANTHER" id="PTHR12616">
    <property type="entry name" value="VACUOLAR PROTEIN SORTING VPS41"/>
    <property type="match status" value="1"/>
</dbReference>
<proteinExistence type="predicted"/>
<dbReference type="Pfam" id="PF23410">
    <property type="entry name" value="Beta-prop_VPS8"/>
    <property type="match status" value="1"/>
</dbReference>
<dbReference type="InterPro" id="IPR045111">
    <property type="entry name" value="Vps41/Vps8"/>
</dbReference>
<feature type="compositionally biased region" description="Acidic residues" evidence="1">
    <location>
        <begin position="1"/>
        <end position="11"/>
    </location>
</feature>
<dbReference type="Pfam" id="PF25066">
    <property type="entry name" value="TPR_VPS8_2"/>
    <property type="match status" value="1"/>
</dbReference>
<dbReference type="SUPFAM" id="SSF50978">
    <property type="entry name" value="WD40 repeat-like"/>
    <property type="match status" value="1"/>
</dbReference>
<dbReference type="PANTHER" id="PTHR12616:SF8">
    <property type="entry name" value="VACUOLAR PROTEIN SORTING-ASSOCIATED PROTEIN 8 HOMOLOG"/>
    <property type="match status" value="1"/>
</dbReference>
<reference evidence="4 5" key="1">
    <citation type="submission" date="2019-07" db="EMBL/GenBank/DDBJ databases">
        <title>Finished genome of Venturia effusa.</title>
        <authorList>
            <person name="Young C.A."/>
            <person name="Cox M.P."/>
            <person name="Ganley A.R.D."/>
            <person name="David W.J."/>
        </authorList>
    </citation>
    <scope>NUCLEOTIDE SEQUENCE [LARGE SCALE GENOMIC DNA]</scope>
    <source>
        <strain evidence="5">albino</strain>
    </source>
</reference>
<gene>
    <name evidence="4" type="ORF">FKW77_007879</name>
</gene>
<protein>
    <submittedName>
        <fullName evidence="4">Uncharacterized protein</fullName>
    </submittedName>
</protein>
<dbReference type="InterPro" id="IPR036322">
    <property type="entry name" value="WD40_repeat_dom_sf"/>
</dbReference>
<sequence length="1627" mass="180468">MSSSSDDDDASPDNTELASNRLLGNVQREASNGGDSDAESFSRTRSPDLFESGSVTPTPDVNGTSFQGYGKVKKQEEEEESVESELSGIAPMKEDAGSERAASPGEGSEQTLETPDDTPSLKESILSSPASSKAPSRVSLAHRHRPGALQPFERRFSARLSPSPLASPRNTSPAFLNPHSRQTSVNSILLQSQDGSETDTPQPPWEVVRWTKLKKITGTIFSETGRRNYGRPTVICIGASIAVGTSKGLALIFDYHQSLSATIGLGTKAVESGTVTALAISADHSTIATGHASGNIFTWELARPAKPFLHIPPVERTRLAERASDGHVSGSAVVHVGFLGTRHTALVSADEGGMAFSHLATRGFGAVARTVKTTRILGRYPIVPVPGKSAEKPRKPSSVLAFSPLPLGNVEQPTDDLGLTALLTPYLLVIVSTTPIAETQFKSPRPKDVEPHSTLSGCLAWFPAVKLRKPISGTNQTVSKTKLVYSWSNILTILDVDAVASQEKDKLAVVNFRPRSRWKGEEAIVAIQWLGRSVLGVLTISQRLIILEDTSLRITDSYDLLYKHIYHQDLFSRQLQPVVEQLDEEDTSMHGVVADAFHMSFRAYKGRLFLLGFNDVSVGTLSNWADRLVALMEEGDYIAAIRLATSYYSGDTDKITVGLPEDDELRHTLVQEKLLEMITASLKYTFAGADFSDDDGRHLQFRELAEASFTACMSMNEIEFLFEEIYEMYEQASLEEIFFEVLEPYILNEEIVSIPPNVLKDLISQYASNDRAKRLEEMICRLDTGTMDLNQTTTLCKQHRLYDALIYVWNQAIRDYITPFIDLLSLIKLIHLEETNANNESLMDSARKIFPYMAYTFTGRVYPSGAEMDEVDAHRAKAEMYGFLFSGRTIPWPPGSGMEFETIEDTDDEEPPYPYLSLILRFDTPSFMSMLNEAFEDQFLNGTSDSNGTSANGDGAPTLLPTRQTIVSILLEVLRSDEFDAQDAIYLDMFIARNLPKFAQFILLPGSTIRGVLEGLCDYPSDDVAEDCQLSVEYLLSFYHPTDLATLIPLFRQAGFFRVLKSVYGGSKQYPQLIETYFADANDREKVFDTIGDCLRPKSGLTSKERRDVEAVVIKNATTLANINTVRVAEVLRDYAPYLVEPVLDKLVEDSQAQFVLLRTLKEPALHDDRGTQQANEFGQGFDELYVQLMCKYDPTHVADYVEMLTSGDLRLDRVLPAMESSGVIDAAVVLMARDGLARKAMDRLVRHMQTLETALTGLISAAAESPDAGNTTETADDLLNAVQKYAKVGLWLCNGQTKASDHSKKEKRKKPNLKDPEADLSLDERLWLDLIDIIVVIAKEVSSAFDELPVDSSLEEARITSSLRTTVQTAFSALLTSTTRPKLPTKTTLTAVPATQPHPSFLLILRAFLTRASRSSPSLSDLRLVLQDIFAAYTFEETILDLANQFLDKDLFGIVDQGWKLRQRGWRAKGLSCEKCKRRVWGPGVGGDVWSKWEERVKEEERIKREKRVGVLESQRRASEGRIERGKGRAVGLPPAENESLAPTGHMDGAGDNETQEGVQDVEVVSTRKEPDLGPLIVFACRHVWHRTCLDQAMEIAIREGRMHVNDLETRARDELQCPIAHQHQH</sequence>
<evidence type="ECO:0000313" key="5">
    <source>
        <dbReference type="Proteomes" id="UP000316270"/>
    </source>
</evidence>
<feature type="domain" description="Vacuolar protein sorting-associated protein 8 central" evidence="2">
    <location>
        <begin position="737"/>
        <end position="935"/>
    </location>
</feature>
<dbReference type="GO" id="GO:0005770">
    <property type="term" value="C:late endosome"/>
    <property type="evidence" value="ECO:0007669"/>
    <property type="project" value="TreeGrafter"/>
</dbReference>